<dbReference type="GeneID" id="33555668"/>
<dbReference type="InParanoid" id="A0A1Y1URD7"/>
<feature type="compositionally biased region" description="Basic and acidic residues" evidence="11">
    <location>
        <begin position="397"/>
        <end position="407"/>
    </location>
</feature>
<evidence type="ECO:0000256" key="8">
    <source>
        <dbReference type="ARBA" id="ARBA00047899"/>
    </source>
</evidence>
<dbReference type="PROSITE" id="PS50011">
    <property type="entry name" value="PROTEIN_KINASE_DOM"/>
    <property type="match status" value="1"/>
</dbReference>
<feature type="compositionally biased region" description="Basic and acidic residues" evidence="11">
    <location>
        <begin position="597"/>
        <end position="609"/>
    </location>
</feature>
<dbReference type="PROSITE" id="PS00108">
    <property type="entry name" value="PROTEIN_KINASE_ST"/>
    <property type="match status" value="1"/>
</dbReference>
<dbReference type="CDD" id="cd08217">
    <property type="entry name" value="STKc_Nek2"/>
    <property type="match status" value="1"/>
</dbReference>
<dbReference type="InterPro" id="IPR008271">
    <property type="entry name" value="Ser/Thr_kinase_AS"/>
</dbReference>
<evidence type="ECO:0000256" key="1">
    <source>
        <dbReference type="ARBA" id="ARBA00010886"/>
    </source>
</evidence>
<dbReference type="AlphaFoldDB" id="A0A1Y1URD7"/>
<dbReference type="PROSITE" id="PS00107">
    <property type="entry name" value="PROTEIN_KINASE_ATP"/>
    <property type="match status" value="1"/>
</dbReference>
<organism evidence="13 14">
    <name type="scientific">Kockovaella imperatae</name>
    <dbReference type="NCBI Taxonomy" id="4999"/>
    <lineage>
        <taxon>Eukaryota</taxon>
        <taxon>Fungi</taxon>
        <taxon>Dikarya</taxon>
        <taxon>Basidiomycota</taxon>
        <taxon>Agaricomycotina</taxon>
        <taxon>Tremellomycetes</taxon>
        <taxon>Tremellales</taxon>
        <taxon>Cuniculitremaceae</taxon>
        <taxon>Kockovaella</taxon>
    </lineage>
</organism>
<evidence type="ECO:0000259" key="12">
    <source>
        <dbReference type="PROSITE" id="PS50011"/>
    </source>
</evidence>
<evidence type="ECO:0000256" key="3">
    <source>
        <dbReference type="ARBA" id="ARBA00022527"/>
    </source>
</evidence>
<dbReference type="InterPro" id="IPR000719">
    <property type="entry name" value="Prot_kinase_dom"/>
</dbReference>
<feature type="compositionally biased region" description="Low complexity" evidence="11">
    <location>
        <begin position="546"/>
        <end position="558"/>
    </location>
</feature>
<feature type="compositionally biased region" description="Low complexity" evidence="11">
    <location>
        <begin position="568"/>
        <end position="596"/>
    </location>
</feature>
<dbReference type="GO" id="GO:0005524">
    <property type="term" value="F:ATP binding"/>
    <property type="evidence" value="ECO:0007669"/>
    <property type="project" value="UniProtKB-UniRule"/>
</dbReference>
<keyword evidence="3" id="KW-0723">Serine/threonine-protein kinase</keyword>
<dbReference type="InterPro" id="IPR051131">
    <property type="entry name" value="NEK_Ser/Thr_kinase_NIMA"/>
</dbReference>
<dbReference type="Pfam" id="PF07714">
    <property type="entry name" value="PK_Tyr_Ser-Thr"/>
    <property type="match status" value="1"/>
</dbReference>
<gene>
    <name evidence="13" type="ORF">BD324DRAFT_596176</name>
</gene>
<dbReference type="PANTHER" id="PTHR44899:SF3">
    <property type="entry name" value="SERINE_THREONINE-PROTEIN KINASE NEK1"/>
    <property type="match status" value="1"/>
</dbReference>
<feature type="binding site" evidence="10">
    <location>
        <position position="60"/>
    </location>
    <ligand>
        <name>ATP</name>
        <dbReference type="ChEBI" id="CHEBI:30616"/>
    </ligand>
</feature>
<evidence type="ECO:0000256" key="4">
    <source>
        <dbReference type="ARBA" id="ARBA00022679"/>
    </source>
</evidence>
<dbReference type="Gene3D" id="3.30.200.20">
    <property type="entry name" value="Phosphorylase Kinase, domain 1"/>
    <property type="match status" value="1"/>
</dbReference>
<keyword evidence="5 10" id="KW-0547">Nucleotide-binding</keyword>
<dbReference type="FunFam" id="3.30.200.20:FF:000097">
    <property type="entry name" value="Probable serine/threonine-protein kinase nek1"/>
    <property type="match status" value="1"/>
</dbReference>
<dbReference type="Gene3D" id="1.10.510.10">
    <property type="entry name" value="Transferase(Phosphotransferase) domain 1"/>
    <property type="match status" value="1"/>
</dbReference>
<feature type="compositionally biased region" description="Polar residues" evidence="11">
    <location>
        <begin position="705"/>
        <end position="724"/>
    </location>
</feature>
<evidence type="ECO:0000256" key="6">
    <source>
        <dbReference type="ARBA" id="ARBA00022777"/>
    </source>
</evidence>
<keyword evidence="14" id="KW-1185">Reference proteome</keyword>
<accession>A0A1Y1URD7</accession>
<name>A0A1Y1URD7_9TREE</name>
<protein>
    <recommendedName>
        <fullName evidence="2">non-specific serine/threonine protein kinase</fullName>
        <ecNumber evidence="2">2.7.11.1</ecNumber>
    </recommendedName>
</protein>
<evidence type="ECO:0000256" key="9">
    <source>
        <dbReference type="ARBA" id="ARBA00048679"/>
    </source>
</evidence>
<feature type="region of interest" description="Disordered" evidence="11">
    <location>
        <begin position="397"/>
        <end position="502"/>
    </location>
</feature>
<comment type="catalytic activity">
    <reaction evidence="8">
        <text>L-threonyl-[protein] + ATP = O-phospho-L-threonyl-[protein] + ADP + H(+)</text>
        <dbReference type="Rhea" id="RHEA:46608"/>
        <dbReference type="Rhea" id="RHEA-COMP:11060"/>
        <dbReference type="Rhea" id="RHEA-COMP:11605"/>
        <dbReference type="ChEBI" id="CHEBI:15378"/>
        <dbReference type="ChEBI" id="CHEBI:30013"/>
        <dbReference type="ChEBI" id="CHEBI:30616"/>
        <dbReference type="ChEBI" id="CHEBI:61977"/>
        <dbReference type="ChEBI" id="CHEBI:456216"/>
        <dbReference type="EC" id="2.7.11.1"/>
    </reaction>
</comment>
<feature type="region of interest" description="Disordered" evidence="11">
    <location>
        <begin position="695"/>
        <end position="735"/>
    </location>
</feature>
<comment type="similarity">
    <text evidence="1">Belongs to the protein kinase superfamily. NEK Ser/Thr protein kinase family. NIMA subfamily.</text>
</comment>
<evidence type="ECO:0000256" key="7">
    <source>
        <dbReference type="ARBA" id="ARBA00022840"/>
    </source>
</evidence>
<dbReference type="SUPFAM" id="SSF56112">
    <property type="entry name" value="Protein kinase-like (PK-like)"/>
    <property type="match status" value="1"/>
</dbReference>
<keyword evidence="4" id="KW-0808">Transferase</keyword>
<dbReference type="RefSeq" id="XP_021874310.1">
    <property type="nucleotide sequence ID" value="XM_022013860.1"/>
</dbReference>
<dbReference type="InterPro" id="IPR017441">
    <property type="entry name" value="Protein_kinase_ATP_BS"/>
</dbReference>
<dbReference type="Proteomes" id="UP000193218">
    <property type="component" value="Unassembled WGS sequence"/>
</dbReference>
<feature type="domain" description="Protein kinase" evidence="12">
    <location>
        <begin position="31"/>
        <end position="318"/>
    </location>
</feature>
<reference evidence="13 14" key="1">
    <citation type="submission" date="2017-03" db="EMBL/GenBank/DDBJ databases">
        <title>Widespread Adenine N6-methylation of Active Genes in Fungi.</title>
        <authorList>
            <consortium name="DOE Joint Genome Institute"/>
            <person name="Mondo S.J."/>
            <person name="Dannebaum R.O."/>
            <person name="Kuo R.C."/>
            <person name="Louie K.B."/>
            <person name="Bewick A.J."/>
            <person name="Labutti K."/>
            <person name="Haridas S."/>
            <person name="Kuo A."/>
            <person name="Salamov A."/>
            <person name="Ahrendt S.R."/>
            <person name="Lau R."/>
            <person name="Bowen B.P."/>
            <person name="Lipzen A."/>
            <person name="Sullivan W."/>
            <person name="Andreopoulos W.B."/>
            <person name="Clum A."/>
            <person name="Lindquist E."/>
            <person name="Daum C."/>
            <person name="Northen T.R."/>
            <person name="Ramamoorthy G."/>
            <person name="Schmitz R.J."/>
            <person name="Gryganskyi A."/>
            <person name="Culley D."/>
            <person name="Magnuson J."/>
            <person name="James T.Y."/>
            <person name="O'Malley M.A."/>
            <person name="Stajich J.E."/>
            <person name="Spatafora J.W."/>
            <person name="Visel A."/>
            <person name="Grigoriev I.V."/>
        </authorList>
    </citation>
    <scope>NUCLEOTIDE SEQUENCE [LARGE SCALE GENOMIC DNA]</scope>
    <source>
        <strain evidence="13 14">NRRL Y-17943</strain>
    </source>
</reference>
<dbReference type="OrthoDB" id="10250725at2759"/>
<dbReference type="GO" id="GO:0004674">
    <property type="term" value="F:protein serine/threonine kinase activity"/>
    <property type="evidence" value="ECO:0007669"/>
    <property type="project" value="UniProtKB-KW"/>
</dbReference>
<keyword evidence="6 13" id="KW-0418">Kinase</keyword>
<evidence type="ECO:0000256" key="5">
    <source>
        <dbReference type="ARBA" id="ARBA00022741"/>
    </source>
</evidence>
<evidence type="ECO:0000313" key="14">
    <source>
        <dbReference type="Proteomes" id="UP000193218"/>
    </source>
</evidence>
<feature type="region of interest" description="Disordered" evidence="11">
    <location>
        <begin position="520"/>
        <end position="620"/>
    </location>
</feature>
<dbReference type="STRING" id="4999.A0A1Y1URD7"/>
<dbReference type="PANTHER" id="PTHR44899">
    <property type="entry name" value="CAMK FAMILY PROTEIN KINASE"/>
    <property type="match status" value="1"/>
</dbReference>
<dbReference type="EMBL" id="NBSH01000001">
    <property type="protein sequence ID" value="ORX40631.1"/>
    <property type="molecule type" value="Genomic_DNA"/>
</dbReference>
<comment type="catalytic activity">
    <reaction evidence="9">
        <text>L-seryl-[protein] + ATP = O-phospho-L-seryl-[protein] + ADP + H(+)</text>
        <dbReference type="Rhea" id="RHEA:17989"/>
        <dbReference type="Rhea" id="RHEA-COMP:9863"/>
        <dbReference type="Rhea" id="RHEA-COMP:11604"/>
        <dbReference type="ChEBI" id="CHEBI:15378"/>
        <dbReference type="ChEBI" id="CHEBI:29999"/>
        <dbReference type="ChEBI" id="CHEBI:30616"/>
        <dbReference type="ChEBI" id="CHEBI:83421"/>
        <dbReference type="ChEBI" id="CHEBI:456216"/>
        <dbReference type="EC" id="2.7.11.1"/>
    </reaction>
</comment>
<evidence type="ECO:0000256" key="11">
    <source>
        <dbReference type="SAM" id="MobiDB-lite"/>
    </source>
</evidence>
<keyword evidence="7 10" id="KW-0067">ATP-binding</keyword>
<evidence type="ECO:0000256" key="10">
    <source>
        <dbReference type="PROSITE-ProRule" id="PRU10141"/>
    </source>
</evidence>
<evidence type="ECO:0000313" key="13">
    <source>
        <dbReference type="EMBL" id="ORX40631.1"/>
    </source>
</evidence>
<proteinExistence type="inferred from homology"/>
<dbReference type="SMART" id="SM00220">
    <property type="entry name" value="S_TKc"/>
    <property type="match status" value="1"/>
</dbReference>
<dbReference type="InterPro" id="IPR001245">
    <property type="entry name" value="Ser-Thr/Tyr_kinase_cat_dom"/>
</dbReference>
<dbReference type="InterPro" id="IPR011009">
    <property type="entry name" value="Kinase-like_dom_sf"/>
</dbReference>
<sequence length="735" mass="80861">MAIPRRSATACGPSVTFSGGGYADIAELDKYKLVSNIGKGSFGVISKVQRIEDGKEFAMKQLDYSKLTDKDRRQILAEVAILESLKHRNIVQLVQKIKDPKNERIYIVMEYCTSGDLGTMIRKAQKSGQPLNEDRIWNIFLQITLALHHCHWPAERPSSARQSGRTSTAAADNVPRYQVLHRDLKPENIFLSDEFVKLGDFGLSKDMGNSAFTSTYVGTPLYMPPEILAENRYDTKSDIWSLGCVVFEMCALSSPFSTAQTQAELIAMVKSGRLPPLPSSISPELTQVVKAMLTLNPAKRPTTKDLLELSEMKMHRKLFTVQNQAALIVSRREELRQLEERLKARAASLDEKEKHLAAMEASLLARAHELGTREEETRETKRRLNAAAEQLRDHWDRMREENDRTRDSLGMPMLGASDAPSMSRRGSLAPSRPAIEERNSAPVISATGRHSKAAVQSTISAYDDTPSKIPFLSNASGHSGDRPGSRAATPLRRNATKSMGNLGSQYRMDQARHEGTPARQVLPHFGAKQRSSIGSPSDVRMDQDISMASPASSAFMSPVPYMPRPRRSSIAPSAYSTQSSSRPPSTSTSTDSITSADHTENDRRSHESNENVPVVPPTMIPGPASFVYREAATPAKWGAEDPDLPSPFIRRMPTAPARLQQNGDQYVQQGIIPTRQPLGSIDVQPSVGVGIGHITGNKKAPPRSRSGTLHQQVLKSNAARTSEGATGRNRISVAR</sequence>
<dbReference type="EC" id="2.7.11.1" evidence="2"/>
<comment type="caution">
    <text evidence="13">The sequence shown here is derived from an EMBL/GenBank/DDBJ whole genome shotgun (WGS) entry which is preliminary data.</text>
</comment>
<evidence type="ECO:0000256" key="2">
    <source>
        <dbReference type="ARBA" id="ARBA00012513"/>
    </source>
</evidence>